<name>A0A917WDL3_9ACTN</name>
<dbReference type="Pfam" id="PF00583">
    <property type="entry name" value="Acetyltransf_1"/>
    <property type="match status" value="1"/>
</dbReference>
<dbReference type="PANTHER" id="PTHR43877">
    <property type="entry name" value="AMINOALKYLPHOSPHONATE N-ACETYLTRANSFERASE-RELATED-RELATED"/>
    <property type="match status" value="1"/>
</dbReference>
<dbReference type="InterPro" id="IPR050832">
    <property type="entry name" value="Bact_Acetyltransf"/>
</dbReference>
<dbReference type="GO" id="GO:0016747">
    <property type="term" value="F:acyltransferase activity, transferring groups other than amino-acyl groups"/>
    <property type="evidence" value="ECO:0007669"/>
    <property type="project" value="InterPro"/>
</dbReference>
<reference evidence="5" key="1">
    <citation type="journal article" date="2014" name="Int. J. Syst. Evol. Microbiol.">
        <title>Complete genome sequence of Corynebacterium casei LMG S-19264T (=DSM 44701T), isolated from a smear-ripened cheese.</title>
        <authorList>
            <consortium name="US DOE Joint Genome Institute (JGI-PGF)"/>
            <person name="Walter F."/>
            <person name="Albersmeier A."/>
            <person name="Kalinowski J."/>
            <person name="Ruckert C."/>
        </authorList>
    </citation>
    <scope>NUCLEOTIDE SEQUENCE</scope>
    <source>
        <strain evidence="5">CGMCC 4.7308</strain>
    </source>
</reference>
<dbReference type="EMBL" id="BMNA01000002">
    <property type="protein sequence ID" value="GGL95543.1"/>
    <property type="molecule type" value="Genomic_DNA"/>
</dbReference>
<evidence type="ECO:0000256" key="1">
    <source>
        <dbReference type="ARBA" id="ARBA00022679"/>
    </source>
</evidence>
<keyword evidence="6" id="KW-1185">Reference proteome</keyword>
<dbReference type="InterPro" id="IPR016181">
    <property type="entry name" value="Acyl_CoA_acyltransferase"/>
</dbReference>
<evidence type="ECO:0000313" key="5">
    <source>
        <dbReference type="EMBL" id="GGL95543.1"/>
    </source>
</evidence>
<evidence type="ECO:0000256" key="2">
    <source>
        <dbReference type="ARBA" id="ARBA00023315"/>
    </source>
</evidence>
<reference evidence="5" key="2">
    <citation type="submission" date="2020-09" db="EMBL/GenBank/DDBJ databases">
        <authorList>
            <person name="Sun Q."/>
            <person name="Zhou Y."/>
        </authorList>
    </citation>
    <scope>NUCLEOTIDE SEQUENCE</scope>
    <source>
        <strain evidence="5">CGMCC 4.7308</strain>
    </source>
</reference>
<evidence type="ECO:0000256" key="3">
    <source>
        <dbReference type="SAM" id="MobiDB-lite"/>
    </source>
</evidence>
<evidence type="ECO:0000259" key="4">
    <source>
        <dbReference type="PROSITE" id="PS51186"/>
    </source>
</evidence>
<keyword evidence="2" id="KW-0012">Acyltransferase</keyword>
<dbReference type="PROSITE" id="PS51186">
    <property type="entry name" value="GNAT"/>
    <property type="match status" value="2"/>
</dbReference>
<sequence length="395" mass="42385">MQGSRNSAAHPYRWRRGAGRPYGAGVSWSTRALTLDDVPRITAILGEAEAREPAEQHFDEDELREMLTGPGFDLERGSLGVLADDGELVAFGALGVRTPADVWGCALYGGVATAAVGRGIGTLLVDELTRRAVGLRDAHDPSLPGEVALWIPEGRRGFDALAQDTGFETWRWFFDMRCQLQGDAPPWAGADRDPDGVQIRTWRPEDDEDVRSASNESFADHWHSVPMDRARWRAEFAESSLFRPQYSHVAVLDGDVVAFVLVEEFPGETAVNGFRTGYVARVGTRRAARGRGVASATLARTLTVLLAAGHERAELTVDAESPTGAGRLYERLGFVQVRRNRMAGRRFPAADTPSGTAADASSSTAVRAAASDAAVSGDAGIDTAGRPLGDGVAAR</sequence>
<dbReference type="InterPro" id="IPR000182">
    <property type="entry name" value="GNAT_dom"/>
</dbReference>
<organism evidence="5 6">
    <name type="scientific">Nakamurella endophytica</name>
    <dbReference type="NCBI Taxonomy" id="1748367"/>
    <lineage>
        <taxon>Bacteria</taxon>
        <taxon>Bacillati</taxon>
        <taxon>Actinomycetota</taxon>
        <taxon>Actinomycetes</taxon>
        <taxon>Nakamurellales</taxon>
        <taxon>Nakamurellaceae</taxon>
        <taxon>Nakamurella</taxon>
    </lineage>
</organism>
<accession>A0A917WDL3</accession>
<evidence type="ECO:0000313" key="6">
    <source>
        <dbReference type="Proteomes" id="UP000655208"/>
    </source>
</evidence>
<dbReference type="AlphaFoldDB" id="A0A917WDL3"/>
<feature type="domain" description="N-acetyltransferase" evidence="4">
    <location>
        <begin position="28"/>
        <end position="181"/>
    </location>
</feature>
<feature type="region of interest" description="Disordered" evidence="3">
    <location>
        <begin position="372"/>
        <end position="395"/>
    </location>
</feature>
<comment type="caution">
    <text evidence="5">The sequence shown here is derived from an EMBL/GenBank/DDBJ whole genome shotgun (WGS) entry which is preliminary data.</text>
</comment>
<dbReference type="Proteomes" id="UP000655208">
    <property type="component" value="Unassembled WGS sequence"/>
</dbReference>
<protein>
    <submittedName>
        <fullName evidence="5">GNAT family acetyltransferase</fullName>
    </submittedName>
</protein>
<dbReference type="CDD" id="cd04301">
    <property type="entry name" value="NAT_SF"/>
    <property type="match status" value="1"/>
</dbReference>
<keyword evidence="1" id="KW-0808">Transferase</keyword>
<dbReference type="Gene3D" id="3.40.630.30">
    <property type="match status" value="1"/>
</dbReference>
<feature type="domain" description="N-acetyltransferase" evidence="4">
    <location>
        <begin position="197"/>
        <end position="354"/>
    </location>
</feature>
<proteinExistence type="predicted"/>
<dbReference type="SUPFAM" id="SSF55729">
    <property type="entry name" value="Acyl-CoA N-acyltransferases (Nat)"/>
    <property type="match status" value="2"/>
</dbReference>
<gene>
    <name evidence="5" type="ORF">GCM10011594_13980</name>
</gene>
<dbReference type="PANTHER" id="PTHR43877:SF2">
    <property type="entry name" value="AMINOALKYLPHOSPHONATE N-ACETYLTRANSFERASE-RELATED"/>
    <property type="match status" value="1"/>
</dbReference>